<proteinExistence type="predicted"/>
<organism evidence="3 4">
    <name type="scientific">Virgibacillus kekensis</name>
    <dbReference type="NCBI Taxonomy" id="202261"/>
    <lineage>
        <taxon>Bacteria</taxon>
        <taxon>Bacillati</taxon>
        <taxon>Bacillota</taxon>
        <taxon>Bacilli</taxon>
        <taxon>Bacillales</taxon>
        <taxon>Bacillaceae</taxon>
        <taxon>Virgibacillus</taxon>
    </lineage>
</organism>
<dbReference type="InterPro" id="IPR014132">
    <property type="entry name" value="PdaB-like"/>
</dbReference>
<feature type="domain" description="NodB homology" evidence="2">
    <location>
        <begin position="56"/>
        <end position="235"/>
    </location>
</feature>
<dbReference type="RefSeq" id="WP_390298162.1">
    <property type="nucleotide sequence ID" value="NZ_JBHSFU010000010.1"/>
</dbReference>
<dbReference type="Pfam" id="PF01522">
    <property type="entry name" value="Polysacc_deac_1"/>
    <property type="match status" value="1"/>
</dbReference>
<dbReference type="NCBIfam" id="TIGR02764">
    <property type="entry name" value="spore_ybaN_pdaB"/>
    <property type="match status" value="1"/>
</dbReference>
<dbReference type="Proteomes" id="UP001595989">
    <property type="component" value="Unassembled WGS sequence"/>
</dbReference>
<evidence type="ECO:0000256" key="1">
    <source>
        <dbReference type="SAM" id="Phobius"/>
    </source>
</evidence>
<dbReference type="InterPro" id="IPR011330">
    <property type="entry name" value="Glyco_hydro/deAcase_b/a-brl"/>
</dbReference>
<feature type="transmembrane region" description="Helical" evidence="1">
    <location>
        <begin position="12"/>
        <end position="31"/>
    </location>
</feature>
<evidence type="ECO:0000313" key="3">
    <source>
        <dbReference type="EMBL" id="MFC4559624.1"/>
    </source>
</evidence>
<dbReference type="EMBL" id="JBHSFU010000010">
    <property type="protein sequence ID" value="MFC4559624.1"/>
    <property type="molecule type" value="Genomic_DNA"/>
</dbReference>
<name>A0ABV9DP56_9BACI</name>
<keyword evidence="4" id="KW-1185">Reference proteome</keyword>
<protein>
    <submittedName>
        <fullName evidence="3">Polysaccharide deacetylase family sporulation protein PdaB</fullName>
    </submittedName>
</protein>
<keyword evidence="1" id="KW-0472">Membrane</keyword>
<dbReference type="InterPro" id="IPR002509">
    <property type="entry name" value="NODB_dom"/>
</dbReference>
<keyword evidence="1" id="KW-0812">Transmembrane</keyword>
<reference evidence="4" key="1">
    <citation type="journal article" date="2019" name="Int. J. Syst. Evol. Microbiol.">
        <title>The Global Catalogue of Microorganisms (GCM) 10K type strain sequencing project: providing services to taxonomists for standard genome sequencing and annotation.</title>
        <authorList>
            <consortium name="The Broad Institute Genomics Platform"/>
            <consortium name="The Broad Institute Genome Sequencing Center for Infectious Disease"/>
            <person name="Wu L."/>
            <person name="Ma J."/>
        </authorList>
    </citation>
    <scope>NUCLEOTIDE SEQUENCE [LARGE SCALE GENOMIC DNA]</scope>
    <source>
        <strain evidence="4">CGMCC 4.7426</strain>
    </source>
</reference>
<gene>
    <name evidence="3" type="primary">pdaB</name>
    <name evidence="3" type="ORF">ACFO3D_15655</name>
</gene>
<dbReference type="PROSITE" id="PS51677">
    <property type="entry name" value="NODB"/>
    <property type="match status" value="1"/>
</dbReference>
<evidence type="ECO:0000313" key="4">
    <source>
        <dbReference type="Proteomes" id="UP001595989"/>
    </source>
</evidence>
<keyword evidence="1" id="KW-1133">Transmembrane helix</keyword>
<dbReference type="Gene3D" id="3.20.20.370">
    <property type="entry name" value="Glycoside hydrolase/deacetylase"/>
    <property type="match status" value="1"/>
</dbReference>
<accession>A0ABV9DP56</accession>
<evidence type="ECO:0000259" key="2">
    <source>
        <dbReference type="PROSITE" id="PS51677"/>
    </source>
</evidence>
<dbReference type="PANTHER" id="PTHR10587:SF128">
    <property type="entry name" value="POLYSACCHARIDE DEACETYLASE PDAB-RELATED"/>
    <property type="match status" value="1"/>
</dbReference>
<comment type="caution">
    <text evidence="3">The sequence shown here is derived from an EMBL/GenBank/DDBJ whole genome shotgun (WGS) entry which is preliminary data.</text>
</comment>
<dbReference type="PANTHER" id="PTHR10587">
    <property type="entry name" value="GLYCOSYL TRANSFERASE-RELATED"/>
    <property type="match status" value="1"/>
</dbReference>
<dbReference type="SUPFAM" id="SSF88713">
    <property type="entry name" value="Glycoside hydrolase/deacetylase"/>
    <property type="match status" value="1"/>
</dbReference>
<sequence length="252" mass="28714">MDHFYTFRLHKWKRYAVVVLVAFITAALLWIQNNEVFTAFSNEEPAAVSRGDADKPAISLTFNISWGEEKVHSILKQLEQAQVQATFFVSGEWAERHPKILEKINEGDHELGMLGYRYKSYLDQEIDQVRKDLLHAKEIFGKLGYKDITLLRPPSGHFNKEIIELAEKMGFTVIHWNVNPNDWKNPGTQKITDFVMKETGNGDILLMHASDSVKQTADALKTILPGLKNKGFTFVTISELISQAHAESKLVE</sequence>
<dbReference type="InterPro" id="IPR050248">
    <property type="entry name" value="Polysacc_deacetylase_ArnD"/>
</dbReference>